<dbReference type="AlphaFoldDB" id="A0A6S6SUI8"/>
<sequence>MKKEIIEYKRVLEDTLKFWPQIIFCDDMKLIEGFGVRIPYLDTFYFRLEDKLNVNIGYLRSILSWSVKIVVSLEAIKVYEKEDFCKYINLNDIDYEKVKEYFINQMSEEKNIERFKRDNIEIIYV</sequence>
<name>A0A6S6SUI8_9BACT</name>
<evidence type="ECO:0000313" key="1">
    <source>
        <dbReference type="EMBL" id="CAA6806220.1"/>
    </source>
</evidence>
<protein>
    <submittedName>
        <fullName evidence="1">Uncharacterized protein</fullName>
    </submittedName>
</protein>
<accession>A0A6S6SUI8</accession>
<gene>
    <name evidence="1" type="ORF">HELGO_WM13555</name>
</gene>
<organism evidence="1">
    <name type="scientific">uncultured Campylobacterales bacterium</name>
    <dbReference type="NCBI Taxonomy" id="352960"/>
    <lineage>
        <taxon>Bacteria</taxon>
        <taxon>Pseudomonadati</taxon>
        <taxon>Campylobacterota</taxon>
        <taxon>Epsilonproteobacteria</taxon>
        <taxon>Campylobacterales</taxon>
        <taxon>environmental samples</taxon>
    </lineage>
</organism>
<proteinExistence type="predicted"/>
<reference evidence="1" key="1">
    <citation type="submission" date="2020-01" db="EMBL/GenBank/DDBJ databases">
        <authorList>
            <person name="Meier V. D."/>
            <person name="Meier V D."/>
        </authorList>
    </citation>
    <scope>NUCLEOTIDE SEQUENCE</scope>
    <source>
        <strain evidence="1">HLG_WM_MAG_12</strain>
    </source>
</reference>
<dbReference type="EMBL" id="CACVAW010000022">
    <property type="protein sequence ID" value="CAA6806220.1"/>
    <property type="molecule type" value="Genomic_DNA"/>
</dbReference>